<reference evidence="1 2" key="1">
    <citation type="submission" date="2016-07" db="EMBL/GenBank/DDBJ databases">
        <title>Pervasive Adenine N6-methylation of Active Genes in Fungi.</title>
        <authorList>
            <consortium name="DOE Joint Genome Institute"/>
            <person name="Mondo S.J."/>
            <person name="Dannebaum R.O."/>
            <person name="Kuo R.C."/>
            <person name="Labutti K."/>
            <person name="Haridas S."/>
            <person name="Kuo A."/>
            <person name="Salamov A."/>
            <person name="Ahrendt S.R."/>
            <person name="Lipzen A."/>
            <person name="Sullivan W."/>
            <person name="Andreopoulos W.B."/>
            <person name="Clum A."/>
            <person name="Lindquist E."/>
            <person name="Daum C."/>
            <person name="Ramamoorthy G.K."/>
            <person name="Gryganskyi A."/>
            <person name="Culley D."/>
            <person name="Magnuson J.K."/>
            <person name="James T.Y."/>
            <person name="O'Malley M.A."/>
            <person name="Stajich J.E."/>
            <person name="Spatafora J.W."/>
            <person name="Visel A."/>
            <person name="Grigoriev I.V."/>
        </authorList>
    </citation>
    <scope>NUCLEOTIDE SEQUENCE [LARGE SCALE GENOMIC DNA]</scope>
    <source>
        <strain evidence="1 2">JEL800</strain>
    </source>
</reference>
<gene>
    <name evidence="1" type="ORF">BCR33DRAFT_233121</name>
</gene>
<organism evidence="1 2">
    <name type="scientific">Rhizoclosmatium globosum</name>
    <dbReference type="NCBI Taxonomy" id="329046"/>
    <lineage>
        <taxon>Eukaryota</taxon>
        <taxon>Fungi</taxon>
        <taxon>Fungi incertae sedis</taxon>
        <taxon>Chytridiomycota</taxon>
        <taxon>Chytridiomycota incertae sedis</taxon>
        <taxon>Chytridiomycetes</taxon>
        <taxon>Chytridiales</taxon>
        <taxon>Chytriomycetaceae</taxon>
        <taxon>Rhizoclosmatium</taxon>
    </lineage>
</organism>
<evidence type="ECO:0000313" key="2">
    <source>
        <dbReference type="Proteomes" id="UP000193642"/>
    </source>
</evidence>
<name>A0A1Y2CAX7_9FUNG</name>
<evidence type="ECO:0000313" key="1">
    <source>
        <dbReference type="EMBL" id="ORY44004.1"/>
    </source>
</evidence>
<keyword evidence="2" id="KW-1185">Reference proteome</keyword>
<proteinExistence type="predicted"/>
<sequence length="122" mass="13845">MAVTATNSETWRVSVYAITGPEPKPTLWIDYPAKNVDVLSTRTHLNQFVRYKMVQGSKITFTFAVDHYGNQLPELLVLTEYGGRLAMEEKEFPSSAIIYNVTHRGSASDPKHIHNRSIYTDL</sequence>
<accession>A0A1Y2CAX7</accession>
<protein>
    <submittedName>
        <fullName evidence="1">Uncharacterized protein</fullName>
    </submittedName>
</protein>
<dbReference type="AlphaFoldDB" id="A0A1Y2CAX7"/>
<dbReference type="EMBL" id="MCGO01000023">
    <property type="protein sequence ID" value="ORY44004.1"/>
    <property type="molecule type" value="Genomic_DNA"/>
</dbReference>
<comment type="caution">
    <text evidence="1">The sequence shown here is derived from an EMBL/GenBank/DDBJ whole genome shotgun (WGS) entry which is preliminary data.</text>
</comment>
<dbReference type="Proteomes" id="UP000193642">
    <property type="component" value="Unassembled WGS sequence"/>
</dbReference>